<proteinExistence type="predicted"/>
<dbReference type="InterPro" id="IPR036047">
    <property type="entry name" value="F-box-like_dom_sf"/>
</dbReference>
<accession>A0A158R500</accession>
<keyword evidence="1" id="KW-0853">WD repeat</keyword>
<dbReference type="GO" id="GO:0019005">
    <property type="term" value="C:SCF ubiquitin ligase complex"/>
    <property type="evidence" value="ECO:0007669"/>
    <property type="project" value="InterPro"/>
</dbReference>
<evidence type="ECO:0000259" key="2">
    <source>
        <dbReference type="PROSITE" id="PS50181"/>
    </source>
</evidence>
<dbReference type="Gene3D" id="2.130.10.10">
    <property type="entry name" value="YVTN repeat-like/Quinoprotein amine dehydrogenase"/>
    <property type="match status" value="2"/>
</dbReference>
<evidence type="ECO:0000313" key="4">
    <source>
        <dbReference type="WBParaSite" id="SMUV_0000503901-mRNA-1"/>
    </source>
</evidence>
<dbReference type="PROSITE" id="PS50181">
    <property type="entry name" value="FBOX"/>
    <property type="match status" value="1"/>
</dbReference>
<dbReference type="InterPro" id="IPR001810">
    <property type="entry name" value="F-box_dom"/>
</dbReference>
<reference evidence="4" key="1">
    <citation type="submission" date="2016-04" db="UniProtKB">
        <authorList>
            <consortium name="WormBaseParasite"/>
        </authorList>
    </citation>
    <scope>IDENTIFICATION</scope>
</reference>
<organism evidence="3 4">
    <name type="scientific">Syphacia muris</name>
    <dbReference type="NCBI Taxonomy" id="451379"/>
    <lineage>
        <taxon>Eukaryota</taxon>
        <taxon>Metazoa</taxon>
        <taxon>Ecdysozoa</taxon>
        <taxon>Nematoda</taxon>
        <taxon>Chromadorea</taxon>
        <taxon>Rhabditida</taxon>
        <taxon>Spirurina</taxon>
        <taxon>Oxyuridomorpha</taxon>
        <taxon>Oxyuroidea</taxon>
        <taxon>Oxyuridae</taxon>
        <taxon>Syphacia</taxon>
    </lineage>
</organism>
<feature type="repeat" description="WD" evidence="1">
    <location>
        <begin position="93"/>
        <end position="127"/>
    </location>
</feature>
<dbReference type="InterPro" id="IPR015943">
    <property type="entry name" value="WD40/YVTN_repeat-like_dom_sf"/>
</dbReference>
<dbReference type="SMART" id="SM00256">
    <property type="entry name" value="FBOX"/>
    <property type="match status" value="1"/>
</dbReference>
<dbReference type="SMART" id="SM00320">
    <property type="entry name" value="WD40"/>
    <property type="match status" value="2"/>
</dbReference>
<dbReference type="PANTHER" id="PTHR20995">
    <property type="entry name" value="F-BOX/WD REPEAT-CONTAINING PROTEIN 5"/>
    <property type="match status" value="1"/>
</dbReference>
<dbReference type="Pfam" id="PF00400">
    <property type="entry name" value="WD40"/>
    <property type="match status" value="1"/>
</dbReference>
<dbReference type="STRING" id="451379.A0A158R500"/>
<evidence type="ECO:0000313" key="3">
    <source>
        <dbReference type="Proteomes" id="UP000046393"/>
    </source>
</evidence>
<dbReference type="WBParaSite" id="SMUV_0000503901-mRNA-1">
    <property type="protein sequence ID" value="SMUV_0000503901-mRNA-1"/>
    <property type="gene ID" value="SMUV_0000503901"/>
</dbReference>
<dbReference type="Proteomes" id="UP000046393">
    <property type="component" value="Unplaced"/>
</dbReference>
<evidence type="ECO:0000256" key="1">
    <source>
        <dbReference type="PROSITE-ProRule" id="PRU00221"/>
    </source>
</evidence>
<dbReference type="Pfam" id="PF12937">
    <property type="entry name" value="F-box-like"/>
    <property type="match status" value="1"/>
</dbReference>
<dbReference type="GO" id="GO:0080008">
    <property type="term" value="C:Cul4-RING E3 ubiquitin ligase complex"/>
    <property type="evidence" value="ECO:0007669"/>
    <property type="project" value="InterPro"/>
</dbReference>
<dbReference type="InterPro" id="IPR036322">
    <property type="entry name" value="WD40_repeat_dom_sf"/>
</dbReference>
<feature type="domain" description="F-box" evidence="2">
    <location>
        <begin position="2"/>
        <end position="48"/>
    </location>
</feature>
<dbReference type="Gene3D" id="1.20.1280.50">
    <property type="match status" value="1"/>
</dbReference>
<dbReference type="SUPFAM" id="SSF50978">
    <property type="entry name" value="WD40 repeat-like"/>
    <property type="match status" value="1"/>
</dbReference>
<sequence length="567" mass="64444">MICGWDQLPSELLLMIMSYMDAKDLFRLGKVNYHWRRVSEDNCLWKRLFIRDYEVPKATRLKIGKSWVEEYKILNFNSPLKLYESFRDCPLGVVHVSFSPNGELFCTTAADGSFKVWTATSPTYLIHERYLQDTLGWQQALFSQFGPDSKRLLICGLKSESRGEVAIFFIDENYEVHSVCRAPNNPYDFSCCWYDTTHILTSDVYLFSRNSVIGSSATQIFLCSALSPCDHANESFLCPILRLLNRQGGVYRLIALSRYVPARLRGVVILAREARAENKTLSAKAKELTQNMSENATEDEVRDELKRKVEELSGPAERSCVLCAGSHEIFVSEQEQKQLPYPCLCLCHDKDDRLLIHAYGETDTALPRAVAFKVISGVMVSLVSKQQCASSRESSSRESQHHADNIEDQLSSIMSLFDLPDYVIDMEANVTGLTLSADHRFLFVNVVHDRFDHNRAFIGVAEIRCINLQTLSLEQSYFGHFSRFKDRFSCAVGDCFLASPSLGGVRVWSKQHKCVIGKLQETNEDCSVAIQPNSGEMLVTVNRADGRVKIWKSRSSIYKPTFKNDFM</sequence>
<keyword evidence="3" id="KW-1185">Reference proteome</keyword>
<dbReference type="AlphaFoldDB" id="A0A158R500"/>
<protein>
    <submittedName>
        <fullName evidence="4">F-box domain-containing protein</fullName>
    </submittedName>
</protein>
<name>A0A158R500_9BILA</name>
<dbReference type="PANTHER" id="PTHR20995:SF17">
    <property type="entry name" value="F-BOX_WD REPEAT-CONTAINING PROTEIN 5"/>
    <property type="match status" value="1"/>
</dbReference>
<dbReference type="GO" id="GO:0016567">
    <property type="term" value="P:protein ubiquitination"/>
    <property type="evidence" value="ECO:0007669"/>
    <property type="project" value="InterPro"/>
</dbReference>
<dbReference type="SUPFAM" id="SSF81383">
    <property type="entry name" value="F-box domain"/>
    <property type="match status" value="1"/>
</dbReference>
<dbReference type="InterPro" id="IPR001680">
    <property type="entry name" value="WD40_rpt"/>
</dbReference>
<dbReference type="PROSITE" id="PS50082">
    <property type="entry name" value="WD_REPEATS_2"/>
    <property type="match status" value="1"/>
</dbReference>
<dbReference type="InterPro" id="IPR042508">
    <property type="entry name" value="FBXW5"/>
</dbReference>